<accession>A0A9P6XN42</accession>
<reference evidence="1 2" key="1">
    <citation type="journal article" date="2020" name="Microb. Genom.">
        <title>Genetic diversity of clinical and environmental Mucorales isolates obtained from an investigation of mucormycosis cases among solid organ transplant recipients.</title>
        <authorList>
            <person name="Nguyen M.H."/>
            <person name="Kaul D."/>
            <person name="Muto C."/>
            <person name="Cheng S.J."/>
            <person name="Richter R.A."/>
            <person name="Bruno V.M."/>
            <person name="Liu G."/>
            <person name="Beyhan S."/>
            <person name="Sundermann A.J."/>
            <person name="Mounaud S."/>
            <person name="Pasculle A.W."/>
            <person name="Nierman W.C."/>
            <person name="Driscoll E."/>
            <person name="Cumbie R."/>
            <person name="Clancy C.J."/>
            <person name="Dupont C.L."/>
        </authorList>
    </citation>
    <scope>NUCLEOTIDE SEQUENCE [LARGE SCALE GENOMIC DNA]</scope>
    <source>
        <strain evidence="1 2">GL24</strain>
    </source>
</reference>
<organism evidence="1 2">
    <name type="scientific">Rhizopus delemar</name>
    <dbReference type="NCBI Taxonomy" id="936053"/>
    <lineage>
        <taxon>Eukaryota</taxon>
        <taxon>Fungi</taxon>
        <taxon>Fungi incertae sedis</taxon>
        <taxon>Mucoromycota</taxon>
        <taxon>Mucoromycotina</taxon>
        <taxon>Mucoromycetes</taxon>
        <taxon>Mucorales</taxon>
        <taxon>Mucorineae</taxon>
        <taxon>Rhizopodaceae</taxon>
        <taxon>Rhizopus</taxon>
    </lineage>
</organism>
<evidence type="ECO:0000313" key="2">
    <source>
        <dbReference type="Proteomes" id="UP000740926"/>
    </source>
</evidence>
<name>A0A9P6XN42_9FUNG</name>
<gene>
    <name evidence="1" type="ORF">G6F50_018123</name>
</gene>
<dbReference type="EMBL" id="JAANIU010015798">
    <property type="protein sequence ID" value="KAG1529252.1"/>
    <property type="molecule type" value="Genomic_DNA"/>
</dbReference>
<sequence>MSVRPWNCTSAATTATTSTSSIAQYPTNSTMRYNLARSRGAHRLRRWEVASNSPRIRNFAQGTATLAMKITNAMP</sequence>
<keyword evidence="2" id="KW-1185">Reference proteome</keyword>
<evidence type="ECO:0000313" key="1">
    <source>
        <dbReference type="EMBL" id="KAG1529252.1"/>
    </source>
</evidence>
<protein>
    <submittedName>
        <fullName evidence="1">Uncharacterized protein</fullName>
    </submittedName>
</protein>
<dbReference type="AlphaFoldDB" id="A0A9P6XN42"/>
<dbReference type="Proteomes" id="UP000740926">
    <property type="component" value="Unassembled WGS sequence"/>
</dbReference>
<proteinExistence type="predicted"/>
<comment type="caution">
    <text evidence="1">The sequence shown here is derived from an EMBL/GenBank/DDBJ whole genome shotgun (WGS) entry which is preliminary data.</text>
</comment>